<name>A0A6V8L4Y0_9ACTN</name>
<dbReference type="PANTHER" id="PTHR18964:SF169">
    <property type="entry name" value="N-ACETYLMANNOSAMINE KINASE"/>
    <property type="match status" value="1"/>
</dbReference>
<dbReference type="SUPFAM" id="SSF53067">
    <property type="entry name" value="Actin-like ATPase domain"/>
    <property type="match status" value="1"/>
</dbReference>
<comment type="caution">
    <text evidence="3">The sequence shown here is derived from an EMBL/GenBank/DDBJ whole genome shotgun (WGS) entry which is preliminary data.</text>
</comment>
<dbReference type="Proteomes" id="UP000482960">
    <property type="component" value="Unassembled WGS sequence"/>
</dbReference>
<dbReference type="PANTHER" id="PTHR18964">
    <property type="entry name" value="ROK (REPRESSOR, ORF, KINASE) FAMILY"/>
    <property type="match status" value="1"/>
</dbReference>
<organism evidence="3 4">
    <name type="scientific">Phytohabitans rumicis</name>
    <dbReference type="NCBI Taxonomy" id="1076125"/>
    <lineage>
        <taxon>Bacteria</taxon>
        <taxon>Bacillati</taxon>
        <taxon>Actinomycetota</taxon>
        <taxon>Actinomycetes</taxon>
        <taxon>Micromonosporales</taxon>
        <taxon>Micromonosporaceae</taxon>
    </lineage>
</organism>
<evidence type="ECO:0000313" key="4">
    <source>
        <dbReference type="Proteomes" id="UP000482960"/>
    </source>
</evidence>
<dbReference type="Gene3D" id="3.30.420.40">
    <property type="match status" value="2"/>
</dbReference>
<evidence type="ECO:0000256" key="1">
    <source>
        <dbReference type="ARBA" id="ARBA00006479"/>
    </source>
</evidence>
<feature type="region of interest" description="Disordered" evidence="2">
    <location>
        <begin position="1"/>
        <end position="27"/>
    </location>
</feature>
<proteinExistence type="inferred from homology"/>
<accession>A0A6V8L4Y0</accession>
<evidence type="ECO:0000313" key="3">
    <source>
        <dbReference type="EMBL" id="GFJ89186.1"/>
    </source>
</evidence>
<dbReference type="EMBL" id="BLPG01000001">
    <property type="protein sequence ID" value="GFJ89186.1"/>
    <property type="molecule type" value="Genomic_DNA"/>
</dbReference>
<gene>
    <name evidence="3" type="ORF">Prum_028280</name>
</gene>
<protein>
    <recommendedName>
        <fullName evidence="5">ROK family protein</fullName>
    </recommendedName>
</protein>
<dbReference type="Pfam" id="PF00480">
    <property type="entry name" value="ROK"/>
    <property type="match status" value="1"/>
</dbReference>
<evidence type="ECO:0000256" key="2">
    <source>
        <dbReference type="SAM" id="MobiDB-lite"/>
    </source>
</evidence>
<evidence type="ECO:0008006" key="5">
    <source>
        <dbReference type="Google" id="ProtNLM"/>
    </source>
</evidence>
<dbReference type="AlphaFoldDB" id="A0A6V8L4Y0"/>
<comment type="similarity">
    <text evidence="1">Belongs to the ROK (NagC/XylR) family.</text>
</comment>
<dbReference type="InterPro" id="IPR000600">
    <property type="entry name" value="ROK"/>
</dbReference>
<reference evidence="3 4" key="2">
    <citation type="submission" date="2020-03" db="EMBL/GenBank/DDBJ databases">
        <authorList>
            <person name="Ichikawa N."/>
            <person name="Kimura A."/>
            <person name="Kitahashi Y."/>
            <person name="Uohara A."/>
        </authorList>
    </citation>
    <scope>NUCLEOTIDE SEQUENCE [LARGE SCALE GENOMIC DNA]</scope>
    <source>
        <strain evidence="3 4">NBRC 108638</strain>
    </source>
</reference>
<dbReference type="RefSeq" id="WP_218577224.1">
    <property type="nucleotide sequence ID" value="NZ_BLPG01000001.1"/>
</dbReference>
<sequence length="119" mass="12203">MTRWARAEGWEPAAGRPADARTLAQDARDGDPVARQAFRRAATAVAAGIVCASGLLDLDDVVVGGGVAGAGDLLFTPLREAVADLAGLAFIRRVRIHPSRFGTDAGLLGAAALALRSTP</sequence>
<keyword evidence="4" id="KW-1185">Reference proteome</keyword>
<reference evidence="3 4" key="1">
    <citation type="submission" date="2020-03" db="EMBL/GenBank/DDBJ databases">
        <title>Whole genome shotgun sequence of Phytohabitans rumicis NBRC 108638.</title>
        <authorList>
            <person name="Komaki H."/>
            <person name="Tamura T."/>
        </authorList>
    </citation>
    <scope>NUCLEOTIDE SEQUENCE [LARGE SCALE GENOMIC DNA]</scope>
    <source>
        <strain evidence="3 4">NBRC 108638</strain>
    </source>
</reference>
<dbReference type="InterPro" id="IPR043129">
    <property type="entry name" value="ATPase_NBD"/>
</dbReference>